<feature type="compositionally biased region" description="Basic and acidic residues" evidence="4">
    <location>
        <begin position="59"/>
        <end position="74"/>
    </location>
</feature>
<feature type="compositionally biased region" description="Basic and acidic residues" evidence="4">
    <location>
        <begin position="1089"/>
        <end position="1115"/>
    </location>
</feature>
<dbReference type="Gene3D" id="2.60.120.310">
    <property type="entry name" value="Copper type II, ascorbate-dependent monooxygenase, N-terminal domain"/>
    <property type="match status" value="1"/>
</dbReference>
<dbReference type="GO" id="GO:0006589">
    <property type="term" value="P:octopamine biosynthetic process"/>
    <property type="evidence" value="ECO:0007669"/>
    <property type="project" value="TreeGrafter"/>
</dbReference>
<feature type="region of interest" description="Disordered" evidence="4">
    <location>
        <begin position="1077"/>
        <end position="1115"/>
    </location>
</feature>
<dbReference type="GO" id="GO:0030667">
    <property type="term" value="C:secretory granule membrane"/>
    <property type="evidence" value="ECO:0007669"/>
    <property type="project" value="TreeGrafter"/>
</dbReference>
<evidence type="ECO:0000259" key="5">
    <source>
        <dbReference type="Pfam" id="PF01082"/>
    </source>
</evidence>
<organism evidence="8 9">
    <name type="scientific">Eufriesea mexicana</name>
    <dbReference type="NCBI Taxonomy" id="516756"/>
    <lineage>
        <taxon>Eukaryota</taxon>
        <taxon>Metazoa</taxon>
        <taxon>Ecdysozoa</taxon>
        <taxon>Arthropoda</taxon>
        <taxon>Hexapoda</taxon>
        <taxon>Insecta</taxon>
        <taxon>Pterygota</taxon>
        <taxon>Neoptera</taxon>
        <taxon>Endopterygota</taxon>
        <taxon>Hymenoptera</taxon>
        <taxon>Apocrita</taxon>
        <taxon>Aculeata</taxon>
        <taxon>Apoidea</taxon>
        <taxon>Anthophila</taxon>
        <taxon>Apidae</taxon>
        <taxon>Eufriesea</taxon>
    </lineage>
</organism>
<feature type="domain" description="Copper type II ascorbate-dependent monooxygenase C-terminal" evidence="7">
    <location>
        <begin position="382"/>
        <end position="535"/>
    </location>
</feature>
<evidence type="ECO:0000256" key="2">
    <source>
        <dbReference type="ARBA" id="ARBA00023157"/>
    </source>
</evidence>
<comment type="similarity">
    <text evidence="1">Belongs to the copper type II ascorbate-dependent monooxygenase family.</text>
</comment>
<evidence type="ECO:0000256" key="4">
    <source>
        <dbReference type="SAM" id="MobiDB-lite"/>
    </source>
</evidence>
<keyword evidence="9" id="KW-1185">Reference proteome</keyword>
<dbReference type="InterPro" id="IPR008977">
    <property type="entry name" value="PHM/PNGase_F_dom_sf"/>
</dbReference>
<dbReference type="Proteomes" id="UP000250275">
    <property type="component" value="Unassembled WGS sequence"/>
</dbReference>
<dbReference type="Pfam" id="PF03712">
    <property type="entry name" value="Cu2_monoox_C"/>
    <property type="match status" value="1"/>
</dbReference>
<feature type="compositionally biased region" description="Polar residues" evidence="4">
    <location>
        <begin position="1320"/>
        <end position="1333"/>
    </location>
</feature>
<proteinExistence type="inferred from homology"/>
<protein>
    <submittedName>
        <fullName evidence="8">MOXD1 like protein 1</fullName>
    </submittedName>
</protein>
<dbReference type="InterPro" id="IPR036939">
    <property type="entry name" value="Cu2_ascorb_mOase_N_sf"/>
</dbReference>
<dbReference type="PANTHER" id="PTHR10157:SF23">
    <property type="entry name" value="MOXD1 HOMOLOG 1"/>
    <property type="match status" value="1"/>
</dbReference>
<name>A0A310SGK6_9HYME</name>
<dbReference type="Gene3D" id="2.60.120.230">
    <property type="match status" value="1"/>
</dbReference>
<dbReference type="PANTHER" id="PTHR10157">
    <property type="entry name" value="DOPAMINE BETA HYDROXYLASE RELATED"/>
    <property type="match status" value="1"/>
</dbReference>
<feature type="compositionally biased region" description="Basic and acidic residues" evidence="4">
    <location>
        <begin position="966"/>
        <end position="1006"/>
    </location>
</feature>
<dbReference type="InterPro" id="IPR024548">
    <property type="entry name" value="Cu2_monoox_C"/>
</dbReference>
<feature type="region of interest" description="Disordered" evidence="4">
    <location>
        <begin position="1224"/>
        <end position="1250"/>
    </location>
</feature>
<feature type="region of interest" description="Disordered" evidence="4">
    <location>
        <begin position="1147"/>
        <end position="1185"/>
    </location>
</feature>
<dbReference type="GO" id="GO:0005507">
    <property type="term" value="F:copper ion binding"/>
    <property type="evidence" value="ECO:0007669"/>
    <property type="project" value="InterPro"/>
</dbReference>
<accession>A0A310SGK6</accession>
<dbReference type="EMBL" id="KQ764883">
    <property type="protein sequence ID" value="OAD54273.1"/>
    <property type="molecule type" value="Genomic_DNA"/>
</dbReference>
<dbReference type="GO" id="GO:0004500">
    <property type="term" value="F:dopamine beta-monooxygenase activity"/>
    <property type="evidence" value="ECO:0007669"/>
    <property type="project" value="InterPro"/>
</dbReference>
<dbReference type="Pfam" id="PF03351">
    <property type="entry name" value="DOMON"/>
    <property type="match status" value="1"/>
</dbReference>
<feature type="region of interest" description="Disordered" evidence="4">
    <location>
        <begin position="52"/>
        <end position="74"/>
    </location>
</feature>
<dbReference type="GO" id="GO:0042420">
    <property type="term" value="P:dopamine catabolic process"/>
    <property type="evidence" value="ECO:0007669"/>
    <property type="project" value="TreeGrafter"/>
</dbReference>
<evidence type="ECO:0000256" key="3">
    <source>
        <dbReference type="ARBA" id="ARBA00023180"/>
    </source>
</evidence>
<feature type="compositionally biased region" description="Basic and acidic residues" evidence="4">
    <location>
        <begin position="1301"/>
        <end position="1312"/>
    </location>
</feature>
<dbReference type="InterPro" id="IPR000323">
    <property type="entry name" value="Cu2_ascorb_mOase_N"/>
</dbReference>
<dbReference type="OrthoDB" id="10003276at2759"/>
<feature type="region of interest" description="Disordered" evidence="4">
    <location>
        <begin position="947"/>
        <end position="1006"/>
    </location>
</feature>
<dbReference type="Pfam" id="PF01082">
    <property type="entry name" value="Cu2_monooxygen"/>
    <property type="match status" value="1"/>
</dbReference>
<keyword evidence="2" id="KW-1015">Disulfide bond</keyword>
<feature type="compositionally biased region" description="Basic and acidic residues" evidence="4">
    <location>
        <begin position="900"/>
        <end position="912"/>
    </location>
</feature>
<dbReference type="SUPFAM" id="SSF49742">
    <property type="entry name" value="PHM/PNGase F"/>
    <property type="match status" value="2"/>
</dbReference>
<feature type="region of interest" description="Disordered" evidence="4">
    <location>
        <begin position="1301"/>
        <end position="1333"/>
    </location>
</feature>
<dbReference type="InterPro" id="IPR014784">
    <property type="entry name" value="Cu2_ascorb_mOase-like_C"/>
</dbReference>
<dbReference type="InterPro" id="IPR000945">
    <property type="entry name" value="DBH-like"/>
</dbReference>
<feature type="domain" description="Copper type II ascorbate-dependent monooxygenase N-terminal" evidence="5">
    <location>
        <begin position="266"/>
        <end position="362"/>
    </location>
</feature>
<sequence>MTMFRYPLTAACPRLFLIYFVNEYSAMIIFRELRVSKIESLLHKVARLRISTPTPSTESKGESAEGGEERIGPDKKFCGESARFGALEHTALARSPSPRFQMSLFASQDSHGIEDPEAALVTDTSQDVKVLGGSQNKTHTNVIFSRNWQTCDPQDHRLTGDTIRVLWALHSSDPELNTAIWPGDKHGGRALRLKTPAPHAPPRYTQDIKHWDVKLNQPPVSDNVDTTYWCKIFKAPHKEKHHMIGIGIRFGISFVYDGRSTEECHKYTPLVEKENEDLVHHIILYECASTLPILGQHARIVGAPCYSPTMPREWESCLQPVLAWARGSTGEWLPEHDGIPIAEHPEGSYYMLEVHYNNPSMKKVVDSSGVRLHLTPKLRPEEAGILVAGVAVSPLHLIPPKQKEYATAGYCTPHCTNTMFPEGGVNIVSVVLHSHLAGRRLSLKHIRQGKELPRIVQDNHFDFEYQQSHTLEKEVKVLPGDELVAECVYGTLDRTKPTLGGYAASQEMCLAFVVHYPRTPLAACYSMTPVKHLFKTLGVHSFKGVTMDHLEKLFLTTRTDAVTIPTGQQQLPIYPATRLSEDVDEELIREAKSALRAMRDYTVEHDNDNVFSRLIIEEPEEFKGRTLAEHMLALPWTEELLARSIEQSLYHGRHMTFCRKRDDKLALPADIQSFPNYTALPETNETTCSEMATLSGAWRSSSFSIVTWLTNYGGVCNSIGIWGPMWSVLISTELNRYRIAVDFCEYKSSAPWDREHQQLSGAPRENTSSSVKKLPPHLGPYDRAVSTLEAKAVGMRRTRYVVLPVRAWQYVGLLMVSLACLTLGLVSRDKEGRAGSLAGPELKHQAPHEVDACPNLNPFTKMPSCLATEQDQTRIAKTTRETRDSRTSLIPADLRMSRSRSLDRDSRVRSQSRVDFRSMERLDRQGTNIDNDFRRSVESRFRARIQDRARRSSDSATQLSRLLASRTREDSSERRLVKRSIDSDRRRETNRRVNDSREREHLVRSTERLASTDSRLERNDLSVRNVDRRNRMQLTIRRDSRLDQNRRSLTRLERREVNDEREKTIRLDRRMDIRANERRDSSVRSLRRSSGDMERRDSSVRSLRRNSDDMERRERNNRLNLARERRESRLDRASEIIRSDLKRRVRDLSDDRRSERRAPVDSRRNSERRSRSVESRTREEVRADRRLMEQNADRRIMDQRTDRRLLEQSADRRLMEPTANRRVMERQTDRRMDQNMEQQRIDRQDLNSKSLRQRLDTDRLQRARSTPTLLVNTIRSNQREERFDENLRAFLTTYRDRTARDLKRSRSMDHIRSAHKNSHSRSQPMQRNSLEDSTSLRRYVRSLSVLAQHRNTRIPVNTRSLSVREDISTRSYDFIPKIKASTTTDFLKQENSINHIVTFDIIRQALIIGLCSMYGLSVFYGKRSFISNIVRQTPQLTIG</sequence>
<evidence type="ECO:0000313" key="9">
    <source>
        <dbReference type="Proteomes" id="UP000250275"/>
    </source>
</evidence>
<evidence type="ECO:0000259" key="7">
    <source>
        <dbReference type="Pfam" id="PF03712"/>
    </source>
</evidence>
<feature type="compositionally biased region" description="Basic and acidic residues" evidence="4">
    <location>
        <begin position="1224"/>
        <end position="1246"/>
    </location>
</feature>
<reference evidence="8 9" key="1">
    <citation type="submission" date="2015-07" db="EMBL/GenBank/DDBJ databases">
        <title>The genome of Eufriesea mexicana.</title>
        <authorList>
            <person name="Pan H."/>
            <person name="Kapheim K."/>
        </authorList>
    </citation>
    <scope>NUCLEOTIDE SEQUENCE [LARGE SCALE GENOMIC DNA]</scope>
    <source>
        <strain evidence="8">0111107269</strain>
        <tissue evidence="8">Whole body</tissue>
    </source>
</reference>
<dbReference type="GO" id="GO:0005615">
    <property type="term" value="C:extracellular space"/>
    <property type="evidence" value="ECO:0007669"/>
    <property type="project" value="TreeGrafter"/>
</dbReference>
<dbReference type="CDD" id="cd09631">
    <property type="entry name" value="DOMON_DOH"/>
    <property type="match status" value="1"/>
</dbReference>
<feature type="compositionally biased region" description="Basic and acidic residues" evidence="4">
    <location>
        <begin position="876"/>
        <end position="886"/>
    </location>
</feature>
<feature type="region of interest" description="Disordered" evidence="4">
    <location>
        <begin position="876"/>
        <end position="912"/>
    </location>
</feature>
<feature type="domain" description="DOMON" evidence="6">
    <location>
        <begin position="109"/>
        <end position="169"/>
    </location>
</feature>
<evidence type="ECO:0000256" key="1">
    <source>
        <dbReference type="ARBA" id="ARBA00010676"/>
    </source>
</evidence>
<evidence type="ECO:0000313" key="8">
    <source>
        <dbReference type="EMBL" id="OAD54273.1"/>
    </source>
</evidence>
<dbReference type="InterPro" id="IPR005018">
    <property type="entry name" value="DOMON_domain"/>
</dbReference>
<dbReference type="GO" id="GO:0042421">
    <property type="term" value="P:norepinephrine biosynthetic process"/>
    <property type="evidence" value="ECO:0007669"/>
    <property type="project" value="TreeGrafter"/>
</dbReference>
<dbReference type="FunFam" id="2.60.120.230:FF:000001">
    <property type="entry name" value="Monooxygenase, DBH-like 1"/>
    <property type="match status" value="1"/>
</dbReference>
<keyword evidence="3" id="KW-0325">Glycoprotein</keyword>
<feature type="region of interest" description="Disordered" evidence="4">
    <location>
        <begin position="755"/>
        <end position="778"/>
    </location>
</feature>
<dbReference type="InterPro" id="IPR045266">
    <property type="entry name" value="DOH_DOMON"/>
</dbReference>
<evidence type="ECO:0000259" key="6">
    <source>
        <dbReference type="Pfam" id="PF03351"/>
    </source>
</evidence>
<gene>
    <name evidence="8" type="ORF">WN48_08106</name>
</gene>